<keyword evidence="2" id="KW-1133">Transmembrane helix</keyword>
<sequence length="373" mass="43103">MLRKRTLVFAALVVCVVGCGIYVFSTGKQRNPMNFPTIAKGVISPIIREPVHETPVQNVDTMSIVKEPDTVPPIPKDSPITKHSNDSTKLATPASLSSDVTIVTAFFDIGKFQKGDGSLYFTPDLYHTWMKVFGKIQNPVVFYFETDRDVTFMRNLRKDLDPSLTKIVQLNRTRMWSFGDVRERISDIFRQPSYPKHHPNTVVPEYSCAMHAKYEVMNRTAYENPFKTKYFAWLDIGLFRELKQSSPFRLTLPPNFDQTKVAYTEVYPRSQRTATQIFHDNLVWVCGCFFIAEGSVMTSWVHEYIKATELFLDHGVMNTDQQIIMSMFVADNFGFRPRTQLQLYKGDGRFNEWFHLGYVCKDEGDRKSRQSMK</sequence>
<name>R7UMG4_CAPTE</name>
<dbReference type="OrthoDB" id="411632at2759"/>
<organism evidence="4">
    <name type="scientific">Capitella teleta</name>
    <name type="common">Polychaete worm</name>
    <dbReference type="NCBI Taxonomy" id="283909"/>
    <lineage>
        <taxon>Eukaryota</taxon>
        <taxon>Metazoa</taxon>
        <taxon>Spiralia</taxon>
        <taxon>Lophotrochozoa</taxon>
        <taxon>Annelida</taxon>
        <taxon>Polychaeta</taxon>
        <taxon>Sedentaria</taxon>
        <taxon>Scolecida</taxon>
        <taxon>Capitellidae</taxon>
        <taxon>Capitella</taxon>
    </lineage>
</organism>
<dbReference type="HOGENOM" id="CLU_062703_1_0_1"/>
<dbReference type="EMBL" id="KB299620">
    <property type="protein sequence ID" value="ELU07729.1"/>
    <property type="molecule type" value="Genomic_DNA"/>
</dbReference>
<dbReference type="EnsemblMetazoa" id="CapteT199538">
    <property type="protein sequence ID" value="CapteP199538"/>
    <property type="gene ID" value="CapteG199538"/>
</dbReference>
<reference evidence="5" key="3">
    <citation type="submission" date="2015-06" db="UniProtKB">
        <authorList>
            <consortium name="EnsemblMetazoa"/>
        </authorList>
    </citation>
    <scope>IDENTIFICATION</scope>
</reference>
<dbReference type="EMBL" id="AMQN01006956">
    <property type="status" value="NOT_ANNOTATED_CDS"/>
    <property type="molecule type" value="Genomic_DNA"/>
</dbReference>
<evidence type="ECO:0000256" key="1">
    <source>
        <dbReference type="SAM" id="MobiDB-lite"/>
    </source>
</evidence>
<dbReference type="GO" id="GO:0006629">
    <property type="term" value="P:lipid metabolic process"/>
    <property type="evidence" value="ECO:0007669"/>
    <property type="project" value="InterPro"/>
</dbReference>
<protein>
    <recommendedName>
        <fullName evidence="3">PI-PLC Y-box domain-containing protein</fullName>
    </recommendedName>
</protein>
<gene>
    <name evidence="4" type="ORF">CAPTEDRAFT_199538</name>
</gene>
<dbReference type="GO" id="GO:0004435">
    <property type="term" value="F:phosphatidylinositol-4,5-bisphosphate phospholipase C activity"/>
    <property type="evidence" value="ECO:0007669"/>
    <property type="project" value="InterPro"/>
</dbReference>
<dbReference type="PROSITE" id="PS50008">
    <property type="entry name" value="PIPLC_Y_DOMAIN"/>
    <property type="match status" value="1"/>
</dbReference>
<proteinExistence type="predicted"/>
<evidence type="ECO:0000259" key="3">
    <source>
        <dbReference type="PROSITE" id="PS50008"/>
    </source>
</evidence>
<feature type="transmembrane region" description="Helical" evidence="2">
    <location>
        <begin position="7"/>
        <end position="25"/>
    </location>
</feature>
<reference evidence="6" key="1">
    <citation type="submission" date="2012-12" db="EMBL/GenBank/DDBJ databases">
        <authorList>
            <person name="Hellsten U."/>
            <person name="Grimwood J."/>
            <person name="Chapman J.A."/>
            <person name="Shapiro H."/>
            <person name="Aerts A."/>
            <person name="Otillar R.P."/>
            <person name="Terry A.Y."/>
            <person name="Boore J.L."/>
            <person name="Simakov O."/>
            <person name="Marletaz F."/>
            <person name="Cho S.-J."/>
            <person name="Edsinger-Gonzales E."/>
            <person name="Havlak P."/>
            <person name="Kuo D.-H."/>
            <person name="Larsson T."/>
            <person name="Lv J."/>
            <person name="Arendt D."/>
            <person name="Savage R."/>
            <person name="Osoegawa K."/>
            <person name="de Jong P."/>
            <person name="Lindberg D.R."/>
            <person name="Seaver E.C."/>
            <person name="Weisblat D.A."/>
            <person name="Putnam N.H."/>
            <person name="Grigoriev I.V."/>
            <person name="Rokhsar D.S."/>
        </authorList>
    </citation>
    <scope>NUCLEOTIDE SEQUENCE</scope>
    <source>
        <strain evidence="6">I ESC-2004</strain>
    </source>
</reference>
<feature type="region of interest" description="Disordered" evidence="1">
    <location>
        <begin position="67"/>
        <end position="88"/>
    </location>
</feature>
<evidence type="ECO:0000313" key="6">
    <source>
        <dbReference type="Proteomes" id="UP000014760"/>
    </source>
</evidence>
<evidence type="ECO:0000313" key="5">
    <source>
        <dbReference type="EnsemblMetazoa" id="CapteP199538"/>
    </source>
</evidence>
<keyword evidence="6" id="KW-1185">Reference proteome</keyword>
<reference evidence="4 6" key="2">
    <citation type="journal article" date="2013" name="Nature">
        <title>Insights into bilaterian evolution from three spiralian genomes.</title>
        <authorList>
            <person name="Simakov O."/>
            <person name="Marletaz F."/>
            <person name="Cho S.J."/>
            <person name="Edsinger-Gonzales E."/>
            <person name="Havlak P."/>
            <person name="Hellsten U."/>
            <person name="Kuo D.H."/>
            <person name="Larsson T."/>
            <person name="Lv J."/>
            <person name="Arendt D."/>
            <person name="Savage R."/>
            <person name="Osoegawa K."/>
            <person name="de Jong P."/>
            <person name="Grimwood J."/>
            <person name="Chapman J.A."/>
            <person name="Shapiro H."/>
            <person name="Aerts A."/>
            <person name="Otillar R.P."/>
            <person name="Terry A.Y."/>
            <person name="Boore J.L."/>
            <person name="Grigoriev I.V."/>
            <person name="Lindberg D.R."/>
            <person name="Seaver E.C."/>
            <person name="Weisblat D.A."/>
            <person name="Putnam N.H."/>
            <person name="Rokhsar D.S."/>
        </authorList>
    </citation>
    <scope>NUCLEOTIDE SEQUENCE</scope>
    <source>
        <strain evidence="4 6">I ESC-2004</strain>
    </source>
</reference>
<keyword evidence="2" id="KW-0472">Membrane</keyword>
<dbReference type="InterPro" id="IPR001711">
    <property type="entry name" value="PLipase_C_Pinositol-sp_Y"/>
</dbReference>
<dbReference type="Proteomes" id="UP000014760">
    <property type="component" value="Unassembled WGS sequence"/>
</dbReference>
<feature type="domain" description="PI-PLC Y-box" evidence="3">
    <location>
        <begin position="235"/>
        <end position="292"/>
    </location>
</feature>
<dbReference type="AlphaFoldDB" id="R7UMG4"/>
<evidence type="ECO:0000256" key="2">
    <source>
        <dbReference type="SAM" id="Phobius"/>
    </source>
</evidence>
<keyword evidence="2" id="KW-0812">Transmembrane</keyword>
<accession>R7UMG4</accession>
<dbReference type="OMA" id="YMNRTDI"/>
<evidence type="ECO:0000313" key="4">
    <source>
        <dbReference type="EMBL" id="ELU07729.1"/>
    </source>
</evidence>
<dbReference type="InterPro" id="IPR011735">
    <property type="entry name" value="WlaTC/HtrL_glycosyltransf"/>
</dbReference>
<dbReference type="GO" id="GO:0035556">
    <property type="term" value="P:intracellular signal transduction"/>
    <property type="evidence" value="ECO:0007669"/>
    <property type="project" value="InterPro"/>
</dbReference>
<dbReference type="Pfam" id="PF09612">
    <property type="entry name" value="HtrL_YibB"/>
    <property type="match status" value="1"/>
</dbReference>